<evidence type="ECO:0000256" key="4">
    <source>
        <dbReference type="ARBA" id="ARBA00023136"/>
    </source>
</evidence>
<protein>
    <submittedName>
        <fullName evidence="6">Uncharacterized protein</fullName>
    </submittedName>
</protein>
<dbReference type="Pfam" id="PF15860">
    <property type="entry name" value="DUF4728"/>
    <property type="match status" value="1"/>
</dbReference>
<comment type="caution">
    <text evidence="6">The sequence shown here is derived from an EMBL/GenBank/DDBJ whole genome shotgun (WGS) entry which is preliminary data.</text>
</comment>
<evidence type="ECO:0000256" key="1">
    <source>
        <dbReference type="ARBA" id="ARBA00004127"/>
    </source>
</evidence>
<evidence type="ECO:0000256" key="2">
    <source>
        <dbReference type="ARBA" id="ARBA00022692"/>
    </source>
</evidence>
<keyword evidence="2 5" id="KW-0812">Transmembrane</keyword>
<keyword evidence="4 5" id="KW-0472">Membrane</keyword>
<keyword evidence="7" id="KW-1185">Reference proteome</keyword>
<evidence type="ECO:0000256" key="3">
    <source>
        <dbReference type="ARBA" id="ARBA00022989"/>
    </source>
</evidence>
<proteinExistence type="predicted"/>
<dbReference type="AlphaFoldDB" id="A0AAN9T3D7"/>
<name>A0AAN9T3D7_9HEMI</name>
<gene>
    <name evidence="6" type="ORF">V9T40_014857</name>
</gene>
<dbReference type="GO" id="GO:0005765">
    <property type="term" value="C:lysosomal membrane"/>
    <property type="evidence" value="ECO:0007669"/>
    <property type="project" value="TreeGrafter"/>
</dbReference>
<dbReference type="InterPro" id="IPR031720">
    <property type="entry name" value="DUF4728"/>
</dbReference>
<evidence type="ECO:0000313" key="7">
    <source>
        <dbReference type="Proteomes" id="UP001367676"/>
    </source>
</evidence>
<reference evidence="6 7" key="1">
    <citation type="submission" date="2024-03" db="EMBL/GenBank/DDBJ databases">
        <title>Adaptation during the transition from Ophiocordyceps entomopathogen to insect associate is accompanied by gene loss and intensified selection.</title>
        <authorList>
            <person name="Ward C.M."/>
            <person name="Onetto C.A."/>
            <person name="Borneman A.R."/>
        </authorList>
    </citation>
    <scope>NUCLEOTIDE SEQUENCE [LARGE SCALE GENOMIC DNA]</scope>
    <source>
        <strain evidence="6">AWRI1</strain>
        <tissue evidence="6">Single Adult Female</tissue>
    </source>
</reference>
<keyword evidence="3 5" id="KW-1133">Transmembrane helix</keyword>
<evidence type="ECO:0000313" key="6">
    <source>
        <dbReference type="EMBL" id="KAK7571253.1"/>
    </source>
</evidence>
<feature type="transmembrane region" description="Helical" evidence="5">
    <location>
        <begin position="30"/>
        <end position="49"/>
    </location>
</feature>
<comment type="subcellular location">
    <subcellularLocation>
        <location evidence="1">Endomembrane system</location>
        <topology evidence="1">Multi-pass membrane protein</topology>
    </subcellularLocation>
</comment>
<feature type="transmembrane region" description="Helical" evidence="5">
    <location>
        <begin position="203"/>
        <end position="229"/>
    </location>
</feature>
<dbReference type="InterPro" id="IPR051115">
    <property type="entry name" value="LAPTM_transporter"/>
</dbReference>
<dbReference type="Proteomes" id="UP001367676">
    <property type="component" value="Unassembled WGS sequence"/>
</dbReference>
<evidence type="ECO:0000256" key="5">
    <source>
        <dbReference type="SAM" id="Phobius"/>
    </source>
</evidence>
<feature type="transmembrane region" description="Helical" evidence="5">
    <location>
        <begin position="159"/>
        <end position="182"/>
    </location>
</feature>
<dbReference type="GO" id="GO:0012505">
    <property type="term" value="C:endomembrane system"/>
    <property type="evidence" value="ECO:0007669"/>
    <property type="project" value="UniProtKB-SubCell"/>
</dbReference>
<feature type="transmembrane region" description="Helical" evidence="5">
    <location>
        <begin position="61"/>
        <end position="80"/>
    </location>
</feature>
<dbReference type="PANTHER" id="PTHR12479:SF10">
    <property type="entry name" value="LYSOSOMAL-ASSOCIATED TRANSMEMBRANE PROTEIN"/>
    <property type="match status" value="1"/>
</dbReference>
<dbReference type="PANTHER" id="PTHR12479">
    <property type="entry name" value="LYSOSOMAL-ASSOCIATED TRANSMEMBRANE PROTEIN"/>
    <property type="match status" value="1"/>
</dbReference>
<accession>A0AAN9T3D7</accession>
<feature type="transmembrane region" description="Helical" evidence="5">
    <location>
        <begin position="135"/>
        <end position="153"/>
    </location>
</feature>
<sequence>MLRMPTKGWNVNFVAVDDDELFLNNFYRCFVINLFIIVAIVCIVGFYGVYSKKPGLLMPYIVYRTVVDILIAIGLFPLLLDLCLDPSKYGIDKSFRTPFVDAQDSSDYIFVLFIVLEFLFIAPRHENRSSVYFQVWMKAFNIIVVVTGLYGIHKERPHLIIPFLAYRTVDLVFMILNLVNLRAIANTFNAEFARRERNEHVDFLPLVIIAVLFVIGVELYFLLVVYSYYQTLIQNRNMITVDVPIIVYSPHPNDHLIYSQPPVNPYLFQPKAPYRYDIPSETAQPPPSYAYSTAMNIMRVVVVVGGYWIVELWTAQRSPRVHTSLSFSFSSSICILVMPRPHLNIFSPNAANSPCLTKNVRLWTAGRTECNAPNFFESPPEQSECSSKILTIP</sequence>
<organism evidence="6 7">
    <name type="scientific">Parthenolecanium corni</name>
    <dbReference type="NCBI Taxonomy" id="536013"/>
    <lineage>
        <taxon>Eukaryota</taxon>
        <taxon>Metazoa</taxon>
        <taxon>Ecdysozoa</taxon>
        <taxon>Arthropoda</taxon>
        <taxon>Hexapoda</taxon>
        <taxon>Insecta</taxon>
        <taxon>Pterygota</taxon>
        <taxon>Neoptera</taxon>
        <taxon>Paraneoptera</taxon>
        <taxon>Hemiptera</taxon>
        <taxon>Sternorrhyncha</taxon>
        <taxon>Coccoidea</taxon>
        <taxon>Coccidae</taxon>
        <taxon>Parthenolecanium</taxon>
    </lineage>
</organism>
<dbReference type="EMBL" id="JBBCAQ010000041">
    <property type="protein sequence ID" value="KAK7571253.1"/>
    <property type="molecule type" value="Genomic_DNA"/>
</dbReference>